<evidence type="ECO:0000313" key="2">
    <source>
        <dbReference type="EMBL" id="KAG8458164.1"/>
    </source>
</evidence>
<proteinExistence type="predicted"/>
<feature type="compositionally biased region" description="Gly residues" evidence="1">
    <location>
        <begin position="50"/>
        <end position="64"/>
    </location>
</feature>
<dbReference type="AlphaFoldDB" id="A0A8J5XB36"/>
<dbReference type="Proteomes" id="UP000751190">
    <property type="component" value="Unassembled WGS sequence"/>
</dbReference>
<evidence type="ECO:0000256" key="1">
    <source>
        <dbReference type="SAM" id="MobiDB-lite"/>
    </source>
</evidence>
<gene>
    <name evidence="2" type="ORF">KFE25_011695</name>
</gene>
<feature type="region of interest" description="Disordered" evidence="1">
    <location>
        <begin position="45"/>
        <end position="76"/>
    </location>
</feature>
<protein>
    <submittedName>
        <fullName evidence="2">Uncharacterized protein</fullName>
    </submittedName>
</protein>
<dbReference type="EMBL" id="JAGTXO010000056">
    <property type="protein sequence ID" value="KAG8458164.1"/>
    <property type="molecule type" value="Genomic_DNA"/>
</dbReference>
<comment type="caution">
    <text evidence="2">The sequence shown here is derived from an EMBL/GenBank/DDBJ whole genome shotgun (WGS) entry which is preliminary data.</text>
</comment>
<evidence type="ECO:0000313" key="3">
    <source>
        <dbReference type="Proteomes" id="UP000751190"/>
    </source>
</evidence>
<organism evidence="2 3">
    <name type="scientific">Diacronema lutheri</name>
    <name type="common">Unicellular marine alga</name>
    <name type="synonym">Monochrysis lutheri</name>
    <dbReference type="NCBI Taxonomy" id="2081491"/>
    <lineage>
        <taxon>Eukaryota</taxon>
        <taxon>Haptista</taxon>
        <taxon>Haptophyta</taxon>
        <taxon>Pavlovophyceae</taxon>
        <taxon>Pavlovales</taxon>
        <taxon>Pavlovaceae</taxon>
        <taxon>Diacronema</taxon>
    </lineage>
</organism>
<reference evidence="2" key="1">
    <citation type="submission" date="2021-05" db="EMBL/GenBank/DDBJ databases">
        <title>The genome of the haptophyte Pavlova lutheri (Diacronema luteri, Pavlovales) - a model for lipid biosynthesis in eukaryotic algae.</title>
        <authorList>
            <person name="Hulatt C.J."/>
            <person name="Posewitz M.C."/>
        </authorList>
    </citation>
    <scope>NUCLEOTIDE SEQUENCE</scope>
    <source>
        <strain evidence="2">NIVA-4/92</strain>
    </source>
</reference>
<keyword evidence="3" id="KW-1185">Reference proteome</keyword>
<name>A0A8J5XB36_DIALT</name>
<sequence>MNWAIAESEGFRRNAMVDEEDDEEHRRYLEIKAAEAVLSTAALEPPRHASGGGRGGAQTCGAGGARLPVTAGTRSGQPIDAMLTRELVEREHARRQAAVAAAAGACARRDGYLASSGGARACASAADAWSEIGQNRAQQADEARNFLSQWGDVLR</sequence>
<accession>A0A8J5XB36</accession>